<evidence type="ECO:0000313" key="4">
    <source>
        <dbReference type="EMBL" id="JAG19999.1"/>
    </source>
</evidence>
<sequence length="551" mass="59531">MAAERAQQEARLRQSFIDFVAGSIAERLEANLDVVGALRSYREKSIITNLGTLPLHDFARNQQMKNIKKYLSAHKNEVDCTDPDSGVTPLMTACSYGHLKVVKLLLGRGANVNFKCSGLNGHGLKYSNVTPVYIAAEEGHEEIVRYLVENGADLNVKCSPLGFTPLHRAVHCRHDDMVFTLVDDLDATVNIPNSDGQDPILTAVKCRAHEILDTLVAAKGADSSIPETTEKVTPLHYAAYYGDLKSVEALHAIGKANLNAELVGGFTPLDLAIQQKHKKVSDFLRNVGAQRNVRNSQWQPYVDCVAGGLLPLKAAINKGVNVNATVVRGGTALHYNVSKLNWEACKFLLRKGANVNHQDHFGDTPLHKAANIGRTDYLKLLLDNGADVKAVNGAGSTPLHATAKKGHYSAAKILIDNGADLEAVEHEGGSPIFSAAVKGHSNVLKLLLSHGVDPNSKARIDTIDNVSVLVISCMHSGHKPDVIKALVNAGADVNARIKTEQGELSTLHLLPVENDKYDESLKILIEAGAFIDAEVKTYETVALGNSSKKMK</sequence>
<dbReference type="PANTHER" id="PTHR24198">
    <property type="entry name" value="ANKYRIN REPEAT AND PROTEIN KINASE DOMAIN-CONTAINING PROTEIN"/>
    <property type="match status" value="1"/>
</dbReference>
<evidence type="ECO:0000256" key="1">
    <source>
        <dbReference type="ARBA" id="ARBA00022737"/>
    </source>
</evidence>
<protein>
    <submittedName>
        <fullName evidence="5">Uncharacterized protein</fullName>
    </submittedName>
</protein>
<dbReference type="SUPFAM" id="SSF48403">
    <property type="entry name" value="Ankyrin repeat"/>
    <property type="match status" value="2"/>
</dbReference>
<dbReference type="EMBL" id="GBRD01014871">
    <property type="protein sequence ID" value="JAG50955.1"/>
    <property type="molecule type" value="Transcribed_RNA"/>
</dbReference>
<dbReference type="EMBL" id="GBHO01019729">
    <property type="protein sequence ID" value="JAG23875.1"/>
    <property type="molecule type" value="Transcribed_RNA"/>
</dbReference>
<dbReference type="EMBL" id="GBRD01016235">
    <property type="protein sequence ID" value="JAG49591.1"/>
    <property type="molecule type" value="Transcribed_RNA"/>
</dbReference>
<feature type="repeat" description="ANK" evidence="3">
    <location>
        <begin position="264"/>
        <end position="296"/>
    </location>
</feature>
<evidence type="ECO:0000256" key="2">
    <source>
        <dbReference type="ARBA" id="ARBA00023043"/>
    </source>
</evidence>
<dbReference type="SMART" id="SM00248">
    <property type="entry name" value="ANK"/>
    <property type="match status" value="11"/>
</dbReference>
<name>A0A0A9XYD6_LYGHE</name>
<dbReference type="Gene3D" id="1.25.40.20">
    <property type="entry name" value="Ankyrin repeat-containing domain"/>
    <property type="match status" value="3"/>
</dbReference>
<dbReference type="Pfam" id="PF13637">
    <property type="entry name" value="Ank_4"/>
    <property type="match status" value="1"/>
</dbReference>
<feature type="repeat" description="ANK" evidence="3">
    <location>
        <begin position="361"/>
        <end position="393"/>
    </location>
</feature>
<evidence type="ECO:0000256" key="3">
    <source>
        <dbReference type="PROSITE-ProRule" id="PRU00023"/>
    </source>
</evidence>
<feature type="repeat" description="ANK" evidence="3">
    <location>
        <begin position="85"/>
        <end position="117"/>
    </location>
</feature>
<dbReference type="EMBL" id="GBHO01019731">
    <property type="protein sequence ID" value="JAG23873.1"/>
    <property type="molecule type" value="Transcribed_RNA"/>
</dbReference>
<dbReference type="PRINTS" id="PR01415">
    <property type="entry name" value="ANKYRIN"/>
</dbReference>
<dbReference type="AlphaFoldDB" id="A0A0A9XYD6"/>
<dbReference type="PROSITE" id="PS50088">
    <property type="entry name" value="ANK_REPEAT"/>
    <property type="match status" value="7"/>
</dbReference>
<dbReference type="PANTHER" id="PTHR24198:SF165">
    <property type="entry name" value="ANKYRIN REPEAT-CONTAINING PROTEIN-RELATED"/>
    <property type="match status" value="1"/>
</dbReference>
<evidence type="ECO:0000313" key="6">
    <source>
        <dbReference type="EMBL" id="JAG23875.1"/>
    </source>
</evidence>
<dbReference type="PROSITE" id="PS50297">
    <property type="entry name" value="ANK_REP_REGION"/>
    <property type="match status" value="6"/>
</dbReference>
<dbReference type="EMBL" id="GBHO01023605">
    <property type="protein sequence ID" value="JAG19999.1"/>
    <property type="molecule type" value="Transcribed_RNA"/>
</dbReference>
<reference evidence="7" key="3">
    <citation type="submission" date="2014-09" db="EMBL/GenBank/DDBJ databases">
        <authorList>
            <person name="Magalhaes I.L.F."/>
            <person name="Oliveira U."/>
            <person name="Santos F.R."/>
            <person name="Vidigal T.H.D.A."/>
            <person name="Brescovit A.D."/>
            <person name="Santos A.J."/>
        </authorList>
    </citation>
    <scope>NUCLEOTIDE SEQUENCE</scope>
</reference>
<feature type="repeat" description="ANK" evidence="3">
    <location>
        <begin position="427"/>
        <end position="459"/>
    </location>
</feature>
<feature type="repeat" description="ANK" evidence="3">
    <location>
        <begin position="328"/>
        <end position="360"/>
    </location>
</feature>
<dbReference type="EMBL" id="GBRD01014867">
    <property type="protein sequence ID" value="JAG50959.1"/>
    <property type="molecule type" value="Transcribed_RNA"/>
</dbReference>
<feature type="repeat" description="ANK" evidence="3">
    <location>
        <begin position="394"/>
        <end position="426"/>
    </location>
</feature>
<gene>
    <name evidence="5" type="ORF">CM83_73425</name>
    <name evidence="6" type="ORF">CM83_73432</name>
    <name evidence="4" type="ORF">CM83_73439</name>
</gene>
<evidence type="ECO:0000313" key="5">
    <source>
        <dbReference type="EMBL" id="JAG23873.1"/>
    </source>
</evidence>
<feature type="repeat" description="ANK" evidence="3">
    <location>
        <begin position="127"/>
        <end position="159"/>
    </location>
</feature>
<evidence type="ECO:0000313" key="7">
    <source>
        <dbReference type="EMBL" id="JAG49591.1"/>
    </source>
</evidence>
<organism evidence="5">
    <name type="scientific">Lygus hesperus</name>
    <name type="common">Western plant bug</name>
    <dbReference type="NCBI Taxonomy" id="30085"/>
    <lineage>
        <taxon>Eukaryota</taxon>
        <taxon>Metazoa</taxon>
        <taxon>Ecdysozoa</taxon>
        <taxon>Arthropoda</taxon>
        <taxon>Hexapoda</taxon>
        <taxon>Insecta</taxon>
        <taxon>Pterygota</taxon>
        <taxon>Neoptera</taxon>
        <taxon>Paraneoptera</taxon>
        <taxon>Hemiptera</taxon>
        <taxon>Heteroptera</taxon>
        <taxon>Panheteroptera</taxon>
        <taxon>Cimicomorpha</taxon>
        <taxon>Miridae</taxon>
        <taxon>Mirini</taxon>
        <taxon>Lygus</taxon>
    </lineage>
</organism>
<accession>A0A0A9XYD6</accession>
<dbReference type="InterPro" id="IPR002110">
    <property type="entry name" value="Ankyrin_rpt"/>
</dbReference>
<keyword evidence="1" id="KW-0677">Repeat</keyword>
<dbReference type="InterPro" id="IPR036770">
    <property type="entry name" value="Ankyrin_rpt-contain_sf"/>
</dbReference>
<proteinExistence type="predicted"/>
<reference evidence="5" key="1">
    <citation type="journal article" date="2014" name="PLoS ONE">
        <title>Transcriptome-Based Identification of ABC Transporters in the Western Tarnished Plant Bug Lygus hesperus.</title>
        <authorList>
            <person name="Hull J.J."/>
            <person name="Chaney K."/>
            <person name="Geib S.M."/>
            <person name="Fabrick J.A."/>
            <person name="Brent C.S."/>
            <person name="Walsh D."/>
            <person name="Lavine L.C."/>
        </authorList>
    </citation>
    <scope>NUCLEOTIDE SEQUENCE</scope>
</reference>
<reference evidence="5" key="2">
    <citation type="submission" date="2014-07" db="EMBL/GenBank/DDBJ databases">
        <authorList>
            <person name="Hull J."/>
        </authorList>
    </citation>
    <scope>NUCLEOTIDE SEQUENCE</scope>
</reference>
<keyword evidence="2 3" id="KW-0040">ANK repeat</keyword>
<dbReference type="Pfam" id="PF12796">
    <property type="entry name" value="Ank_2"/>
    <property type="match status" value="4"/>
</dbReference>